<proteinExistence type="predicted"/>
<dbReference type="InterPro" id="IPR056884">
    <property type="entry name" value="NPHP3-like_N"/>
</dbReference>
<name>A0A6A7A1K9_9PLEO</name>
<evidence type="ECO:0000259" key="2">
    <source>
        <dbReference type="Pfam" id="PF24883"/>
    </source>
</evidence>
<dbReference type="EMBL" id="MU006224">
    <property type="protein sequence ID" value="KAF2827151.1"/>
    <property type="molecule type" value="Genomic_DNA"/>
</dbReference>
<evidence type="ECO:0000313" key="4">
    <source>
        <dbReference type="Proteomes" id="UP000799424"/>
    </source>
</evidence>
<feature type="non-terminal residue" evidence="3">
    <location>
        <position position="1"/>
    </location>
</feature>
<dbReference type="Proteomes" id="UP000799424">
    <property type="component" value="Unassembled WGS sequence"/>
</dbReference>
<protein>
    <recommendedName>
        <fullName evidence="2">Nephrocystin 3-like N-terminal domain-containing protein</fullName>
    </recommendedName>
</protein>
<dbReference type="OrthoDB" id="674604at2759"/>
<organism evidence="3 4">
    <name type="scientific">Ophiobolus disseminans</name>
    <dbReference type="NCBI Taxonomy" id="1469910"/>
    <lineage>
        <taxon>Eukaryota</taxon>
        <taxon>Fungi</taxon>
        <taxon>Dikarya</taxon>
        <taxon>Ascomycota</taxon>
        <taxon>Pezizomycotina</taxon>
        <taxon>Dothideomycetes</taxon>
        <taxon>Pleosporomycetidae</taxon>
        <taxon>Pleosporales</taxon>
        <taxon>Pleosporineae</taxon>
        <taxon>Phaeosphaeriaceae</taxon>
        <taxon>Ophiobolus</taxon>
    </lineage>
</organism>
<dbReference type="InterPro" id="IPR027417">
    <property type="entry name" value="P-loop_NTPase"/>
</dbReference>
<dbReference type="AlphaFoldDB" id="A0A6A7A1K9"/>
<dbReference type="PANTHER" id="PTHR10039">
    <property type="entry name" value="AMELOGENIN"/>
    <property type="match status" value="1"/>
</dbReference>
<sequence length="205" mass="22382">VARLPAAADAPFNSNTPQHEEACLPNTRVDLLNTIYEWADGDSKQYIFWLTGLAGTGKTTVARSVALSYRAKQHLGASFFFSKGGGDAGRAGKVVTSIAVQLARSVPGVHRHVGNAIIQRPEIASQSLRRQYLVLEPLSKLEKPATFVLIVDALDECESSNDAQLIVQLLAMSGSLKHMRLRALLTSRPEVHIQFGVMQVPQPRR</sequence>
<evidence type="ECO:0000313" key="3">
    <source>
        <dbReference type="EMBL" id="KAF2827151.1"/>
    </source>
</evidence>
<keyword evidence="4" id="KW-1185">Reference proteome</keyword>
<accession>A0A6A7A1K9</accession>
<evidence type="ECO:0000256" key="1">
    <source>
        <dbReference type="ARBA" id="ARBA00022737"/>
    </source>
</evidence>
<dbReference type="SUPFAM" id="SSF52540">
    <property type="entry name" value="P-loop containing nucleoside triphosphate hydrolases"/>
    <property type="match status" value="1"/>
</dbReference>
<reference evidence="3" key="1">
    <citation type="journal article" date="2020" name="Stud. Mycol.">
        <title>101 Dothideomycetes genomes: a test case for predicting lifestyles and emergence of pathogens.</title>
        <authorList>
            <person name="Haridas S."/>
            <person name="Albert R."/>
            <person name="Binder M."/>
            <person name="Bloem J."/>
            <person name="Labutti K."/>
            <person name="Salamov A."/>
            <person name="Andreopoulos B."/>
            <person name="Baker S."/>
            <person name="Barry K."/>
            <person name="Bills G."/>
            <person name="Bluhm B."/>
            <person name="Cannon C."/>
            <person name="Castanera R."/>
            <person name="Culley D."/>
            <person name="Daum C."/>
            <person name="Ezra D."/>
            <person name="Gonzalez J."/>
            <person name="Henrissat B."/>
            <person name="Kuo A."/>
            <person name="Liang C."/>
            <person name="Lipzen A."/>
            <person name="Lutzoni F."/>
            <person name="Magnuson J."/>
            <person name="Mondo S."/>
            <person name="Nolan M."/>
            <person name="Ohm R."/>
            <person name="Pangilinan J."/>
            <person name="Park H.-J."/>
            <person name="Ramirez L."/>
            <person name="Alfaro M."/>
            <person name="Sun H."/>
            <person name="Tritt A."/>
            <person name="Yoshinaga Y."/>
            <person name="Zwiers L.-H."/>
            <person name="Turgeon B."/>
            <person name="Goodwin S."/>
            <person name="Spatafora J."/>
            <person name="Crous P."/>
            <person name="Grigoriev I."/>
        </authorList>
    </citation>
    <scope>NUCLEOTIDE SEQUENCE</scope>
    <source>
        <strain evidence="3">CBS 113818</strain>
    </source>
</reference>
<dbReference type="Gene3D" id="3.40.50.300">
    <property type="entry name" value="P-loop containing nucleotide triphosphate hydrolases"/>
    <property type="match status" value="1"/>
</dbReference>
<dbReference type="PANTHER" id="PTHR10039:SF17">
    <property type="entry name" value="FUNGAL STAND N-TERMINAL GOODBYE DOMAIN-CONTAINING PROTEIN-RELATED"/>
    <property type="match status" value="1"/>
</dbReference>
<keyword evidence="1" id="KW-0677">Repeat</keyword>
<gene>
    <name evidence="3" type="ORF">CC86DRAFT_290026</name>
</gene>
<feature type="domain" description="Nephrocystin 3-like N-terminal" evidence="2">
    <location>
        <begin position="35"/>
        <end position="188"/>
    </location>
</feature>
<dbReference type="Pfam" id="PF24883">
    <property type="entry name" value="NPHP3_N"/>
    <property type="match status" value="1"/>
</dbReference>